<keyword evidence="9" id="KW-1185">Reference proteome</keyword>
<evidence type="ECO:0000256" key="1">
    <source>
        <dbReference type="ARBA" id="ARBA00004651"/>
    </source>
</evidence>
<evidence type="ECO:0000256" key="2">
    <source>
        <dbReference type="ARBA" id="ARBA00022448"/>
    </source>
</evidence>
<dbReference type="SUPFAM" id="SSF103473">
    <property type="entry name" value="MFS general substrate transporter"/>
    <property type="match status" value="1"/>
</dbReference>
<comment type="caution">
    <text evidence="8">The sequence shown here is derived from an EMBL/GenBank/DDBJ whole genome shotgun (WGS) entry which is preliminary data.</text>
</comment>
<feature type="transmembrane region" description="Helical" evidence="6">
    <location>
        <begin position="73"/>
        <end position="90"/>
    </location>
</feature>
<gene>
    <name evidence="8" type="primary">ybjJ</name>
    <name evidence="8" type="ORF">CLTEP_23340</name>
</gene>
<evidence type="ECO:0000256" key="4">
    <source>
        <dbReference type="ARBA" id="ARBA00022989"/>
    </source>
</evidence>
<dbReference type="PANTHER" id="PTHR23514">
    <property type="entry name" value="BYPASS OF STOP CODON PROTEIN 6"/>
    <property type="match status" value="1"/>
</dbReference>
<dbReference type="InterPro" id="IPR011701">
    <property type="entry name" value="MFS"/>
</dbReference>
<evidence type="ECO:0000256" key="3">
    <source>
        <dbReference type="ARBA" id="ARBA00022692"/>
    </source>
</evidence>
<feature type="domain" description="Major facilitator superfamily (MFS) profile" evidence="7">
    <location>
        <begin position="5"/>
        <end position="381"/>
    </location>
</feature>
<keyword evidence="5 6" id="KW-0472">Membrane</keyword>
<dbReference type="STRING" id="1121338.CLTEP_23340"/>
<feature type="transmembrane region" description="Helical" evidence="6">
    <location>
        <begin position="205"/>
        <end position="222"/>
    </location>
</feature>
<name>A0A151AVN4_9CLOT</name>
<dbReference type="PANTHER" id="PTHR23514:SF13">
    <property type="entry name" value="INNER MEMBRANE PROTEIN YBJJ"/>
    <property type="match status" value="1"/>
</dbReference>
<dbReference type="InterPro" id="IPR051788">
    <property type="entry name" value="MFS_Transporter"/>
</dbReference>
<organism evidence="8 9">
    <name type="scientific">Clostridium tepidiprofundi DSM 19306</name>
    <dbReference type="NCBI Taxonomy" id="1121338"/>
    <lineage>
        <taxon>Bacteria</taxon>
        <taxon>Bacillati</taxon>
        <taxon>Bacillota</taxon>
        <taxon>Clostridia</taxon>
        <taxon>Eubacteriales</taxon>
        <taxon>Clostridiaceae</taxon>
        <taxon>Clostridium</taxon>
    </lineage>
</organism>
<keyword evidence="3 6" id="KW-0812">Transmembrane</keyword>
<feature type="transmembrane region" description="Helical" evidence="6">
    <location>
        <begin position="242"/>
        <end position="260"/>
    </location>
</feature>
<protein>
    <submittedName>
        <fullName evidence="8">Inner membrane protein YbjJ</fullName>
    </submittedName>
</protein>
<dbReference type="EMBL" id="LTBA01000044">
    <property type="protein sequence ID" value="KYH31671.1"/>
    <property type="molecule type" value="Genomic_DNA"/>
</dbReference>
<evidence type="ECO:0000313" key="9">
    <source>
        <dbReference type="Proteomes" id="UP000075531"/>
    </source>
</evidence>
<dbReference type="RefSeq" id="WP_242863932.1">
    <property type="nucleotide sequence ID" value="NZ_LTBA01000044.1"/>
</dbReference>
<feature type="transmembrane region" description="Helical" evidence="6">
    <location>
        <begin position="296"/>
        <end position="315"/>
    </location>
</feature>
<evidence type="ECO:0000256" key="5">
    <source>
        <dbReference type="ARBA" id="ARBA00023136"/>
    </source>
</evidence>
<feature type="transmembrane region" description="Helical" evidence="6">
    <location>
        <begin position="358"/>
        <end position="378"/>
    </location>
</feature>
<feature type="transmembrane region" description="Helical" evidence="6">
    <location>
        <begin position="96"/>
        <end position="125"/>
    </location>
</feature>
<dbReference type="GO" id="GO:0005886">
    <property type="term" value="C:plasma membrane"/>
    <property type="evidence" value="ECO:0007669"/>
    <property type="project" value="UniProtKB-SubCell"/>
</dbReference>
<dbReference type="AlphaFoldDB" id="A0A151AVN4"/>
<dbReference type="PROSITE" id="PS50850">
    <property type="entry name" value="MFS"/>
    <property type="match status" value="1"/>
</dbReference>
<sequence length="389" mass="43258">MKRRNIILIIFIFILMALQAGAENMINIFIPTLKNEFAISNANIGTMISLGSLGYVAFTFIGGILCDKIGQKKVFIFGILFLIISLFLYANTNSYFMLIIDMFILNVGLSLASIAINTLVPVLVMSFQAILMNMTHFFYGAGSAAGQGIGGFLSARGVNWRSIYFGLAVMFIIALICIIFIKVPDVHKNEKENKIGLVKVLKNKLVIFYILALGFYVFGEIGTYKWLTNYIYDNYNYSQSRAAFYVTLFTVIFAVGRLFGGIVVEKLGYVNTVLKSLIIACLMYTIGIIFKQNGLIIISISGLFFAITFPTLILSISKVFKSNVSSIIGIIITFTSLINMVMQMIIGILNDYLGTYSAFYIIPISLGISILFIALIYLNTKESFVIGRE</sequence>
<feature type="transmembrane region" description="Helical" evidence="6">
    <location>
        <begin position="163"/>
        <end position="184"/>
    </location>
</feature>
<dbReference type="InterPro" id="IPR036259">
    <property type="entry name" value="MFS_trans_sf"/>
</dbReference>
<dbReference type="PATRIC" id="fig|1121338.3.peg.2413"/>
<comment type="subcellular location">
    <subcellularLocation>
        <location evidence="1">Cell membrane</location>
        <topology evidence="1">Multi-pass membrane protein</topology>
    </subcellularLocation>
</comment>
<proteinExistence type="predicted"/>
<feature type="transmembrane region" description="Helical" evidence="6">
    <location>
        <begin position="272"/>
        <end position="290"/>
    </location>
</feature>
<keyword evidence="2" id="KW-0813">Transport</keyword>
<accession>A0A151AVN4</accession>
<feature type="transmembrane region" description="Helical" evidence="6">
    <location>
        <begin position="327"/>
        <end position="346"/>
    </location>
</feature>
<dbReference type="Proteomes" id="UP000075531">
    <property type="component" value="Unassembled WGS sequence"/>
</dbReference>
<dbReference type="Gene3D" id="1.20.1250.20">
    <property type="entry name" value="MFS general substrate transporter like domains"/>
    <property type="match status" value="2"/>
</dbReference>
<evidence type="ECO:0000259" key="7">
    <source>
        <dbReference type="PROSITE" id="PS50850"/>
    </source>
</evidence>
<evidence type="ECO:0000256" key="6">
    <source>
        <dbReference type="SAM" id="Phobius"/>
    </source>
</evidence>
<dbReference type="InterPro" id="IPR020846">
    <property type="entry name" value="MFS_dom"/>
</dbReference>
<evidence type="ECO:0000313" key="8">
    <source>
        <dbReference type="EMBL" id="KYH31671.1"/>
    </source>
</evidence>
<reference evidence="8 9" key="1">
    <citation type="submission" date="2016-02" db="EMBL/GenBank/DDBJ databases">
        <title>Genome sequence of Clostridium tepidiprofundi DSM 19306.</title>
        <authorList>
            <person name="Poehlein A."/>
            <person name="Daniel R."/>
        </authorList>
    </citation>
    <scope>NUCLEOTIDE SEQUENCE [LARGE SCALE GENOMIC DNA]</scope>
    <source>
        <strain evidence="8 9">DSM 19306</strain>
    </source>
</reference>
<feature type="transmembrane region" description="Helical" evidence="6">
    <location>
        <begin position="137"/>
        <end position="157"/>
    </location>
</feature>
<dbReference type="GO" id="GO:0022857">
    <property type="term" value="F:transmembrane transporter activity"/>
    <property type="evidence" value="ECO:0007669"/>
    <property type="project" value="InterPro"/>
</dbReference>
<feature type="transmembrane region" description="Helical" evidence="6">
    <location>
        <begin position="46"/>
        <end position="66"/>
    </location>
</feature>
<dbReference type="Pfam" id="PF07690">
    <property type="entry name" value="MFS_1"/>
    <property type="match status" value="1"/>
</dbReference>
<keyword evidence="4 6" id="KW-1133">Transmembrane helix</keyword>